<evidence type="ECO:0000256" key="7">
    <source>
        <dbReference type="ARBA" id="ARBA00022741"/>
    </source>
</evidence>
<reference evidence="20" key="2">
    <citation type="submission" date="2012-11" db="EMBL/GenBank/DDBJ databases">
        <authorList>
            <person name="Kuo A."/>
            <person name="Curtis B.A."/>
            <person name="Tanifuji G."/>
            <person name="Burki F."/>
            <person name="Gruber A."/>
            <person name="Irimia M."/>
            <person name="Maruyama S."/>
            <person name="Arias M.C."/>
            <person name="Ball S.G."/>
            <person name="Gile G.H."/>
            <person name="Hirakawa Y."/>
            <person name="Hopkins J.F."/>
            <person name="Rensing S.A."/>
            <person name="Schmutz J."/>
            <person name="Symeonidi A."/>
            <person name="Elias M."/>
            <person name="Eveleigh R.J."/>
            <person name="Herman E.K."/>
            <person name="Klute M.J."/>
            <person name="Nakayama T."/>
            <person name="Obornik M."/>
            <person name="Reyes-Prieto A."/>
            <person name="Armbrust E.V."/>
            <person name="Aves S.J."/>
            <person name="Beiko R.G."/>
            <person name="Coutinho P."/>
            <person name="Dacks J.B."/>
            <person name="Durnford D.G."/>
            <person name="Fast N.M."/>
            <person name="Green B.R."/>
            <person name="Grisdale C."/>
            <person name="Hempe F."/>
            <person name="Henrissat B."/>
            <person name="Hoppner M.P."/>
            <person name="Ishida K.-I."/>
            <person name="Kim E."/>
            <person name="Koreny L."/>
            <person name="Kroth P.G."/>
            <person name="Liu Y."/>
            <person name="Malik S.-B."/>
            <person name="Maier U.G."/>
            <person name="McRose D."/>
            <person name="Mock T."/>
            <person name="Neilson J.A."/>
            <person name="Onodera N.T."/>
            <person name="Poole A.M."/>
            <person name="Pritham E.J."/>
            <person name="Richards T.A."/>
            <person name="Rocap G."/>
            <person name="Roy S.W."/>
            <person name="Sarai C."/>
            <person name="Schaack S."/>
            <person name="Shirato S."/>
            <person name="Slamovits C.H."/>
            <person name="Spencer D.F."/>
            <person name="Suzuki S."/>
            <person name="Worden A.Z."/>
            <person name="Zauner S."/>
            <person name="Barry K."/>
            <person name="Bell C."/>
            <person name="Bharti A.K."/>
            <person name="Crow J.A."/>
            <person name="Grimwood J."/>
            <person name="Kramer R."/>
            <person name="Lindquist E."/>
            <person name="Lucas S."/>
            <person name="Salamov A."/>
            <person name="McFadden G.I."/>
            <person name="Lane C.E."/>
            <person name="Keeling P.J."/>
            <person name="Gray M.W."/>
            <person name="Grigoriev I.V."/>
            <person name="Archibald J.M."/>
        </authorList>
    </citation>
    <scope>NUCLEOTIDE SEQUENCE</scope>
    <source>
        <strain evidence="20">CCMP2712</strain>
    </source>
</reference>
<feature type="domain" description="DEAD-box RNA helicase Q" evidence="17">
    <location>
        <begin position="130"/>
        <end position="158"/>
    </location>
</feature>
<dbReference type="OrthoDB" id="196131at2759"/>
<gene>
    <name evidence="18" type="ORF">GUITHDRAFT_107458</name>
</gene>
<evidence type="ECO:0000256" key="12">
    <source>
        <dbReference type="ARBA" id="ARBA00037449"/>
    </source>
</evidence>
<keyword evidence="8 14" id="KW-0378">Hydrolase</keyword>
<dbReference type="PROSITE" id="PS51192">
    <property type="entry name" value="HELICASE_ATP_BIND_1"/>
    <property type="match status" value="1"/>
</dbReference>
<dbReference type="InterPro" id="IPR014014">
    <property type="entry name" value="RNA_helicase_DEAD_Q_motif"/>
</dbReference>
<dbReference type="InterPro" id="IPR027417">
    <property type="entry name" value="P-loop_NTPase"/>
</dbReference>
<dbReference type="PROSITE" id="PS00039">
    <property type="entry name" value="DEAD_ATP_HELICASE"/>
    <property type="match status" value="1"/>
</dbReference>
<evidence type="ECO:0000256" key="2">
    <source>
        <dbReference type="ARBA" id="ARBA00004604"/>
    </source>
</evidence>
<organism evidence="18">
    <name type="scientific">Guillardia theta (strain CCMP2712)</name>
    <name type="common">Cryptophyte</name>
    <dbReference type="NCBI Taxonomy" id="905079"/>
    <lineage>
        <taxon>Eukaryota</taxon>
        <taxon>Cryptophyceae</taxon>
        <taxon>Pyrenomonadales</taxon>
        <taxon>Geminigeraceae</taxon>
        <taxon>Guillardia</taxon>
    </lineage>
</organism>
<evidence type="ECO:0000256" key="4">
    <source>
        <dbReference type="ARBA" id="ARBA00012552"/>
    </source>
</evidence>
<protein>
    <recommendedName>
        <fullName evidence="4">RNA helicase</fullName>
        <ecNumber evidence="4">3.6.4.13</ecNumber>
    </recommendedName>
</protein>
<comment type="function">
    <text evidence="12">ATP-dependent RNA helicase required for 60S ribosomal subunit synthesis. Involved in efficient pre-rRNA processing, predominantly at site A3, which is necessary for the normal formation of 25S and 5.8S rRNAs.</text>
</comment>
<evidence type="ECO:0000256" key="1">
    <source>
        <dbReference type="ARBA" id="ARBA00004229"/>
    </source>
</evidence>
<dbReference type="EC" id="3.6.4.13" evidence="4"/>
<dbReference type="Proteomes" id="UP000011087">
    <property type="component" value="Unassembled WGS sequence"/>
</dbReference>
<feature type="domain" description="Helicase C-terminal" evidence="16">
    <location>
        <begin position="381"/>
        <end position="532"/>
    </location>
</feature>
<dbReference type="PANTHER" id="PTHR47958">
    <property type="entry name" value="ATP-DEPENDENT RNA HELICASE DBP3"/>
    <property type="match status" value="1"/>
</dbReference>
<name>L1JDT3_GUITC</name>
<dbReference type="KEGG" id="gtt:GUITHDRAFT_107458"/>
<dbReference type="SUPFAM" id="SSF52540">
    <property type="entry name" value="P-loop containing nucleoside triphosphate hydrolases"/>
    <property type="match status" value="1"/>
</dbReference>
<dbReference type="CDD" id="cd00268">
    <property type="entry name" value="DEADc"/>
    <property type="match status" value="1"/>
</dbReference>
<evidence type="ECO:0000259" key="16">
    <source>
        <dbReference type="PROSITE" id="PS51194"/>
    </source>
</evidence>
<dbReference type="InterPro" id="IPR011545">
    <property type="entry name" value="DEAD/DEAH_box_helicase_dom"/>
</dbReference>
<comment type="similarity">
    <text evidence="3">Belongs to the DEAD box helicase family. DDX5/DBP2 subfamily.</text>
</comment>
<dbReference type="GO" id="GO:0016787">
    <property type="term" value="F:hydrolase activity"/>
    <property type="evidence" value="ECO:0007669"/>
    <property type="project" value="UniProtKB-KW"/>
</dbReference>
<comment type="subcellular location">
    <subcellularLocation>
        <location evidence="2">Nucleus</location>
        <location evidence="2">Nucleolus</location>
    </subcellularLocation>
    <subcellularLocation>
        <location evidence="1">Plastid</location>
        <location evidence="1">Chloroplast</location>
    </subcellularLocation>
</comment>
<accession>L1JDT3</accession>
<evidence type="ECO:0000256" key="8">
    <source>
        <dbReference type="ARBA" id="ARBA00022801"/>
    </source>
</evidence>
<evidence type="ECO:0000259" key="17">
    <source>
        <dbReference type="PROSITE" id="PS51195"/>
    </source>
</evidence>
<evidence type="ECO:0000313" key="19">
    <source>
        <dbReference type="EnsemblProtists" id="EKX46676"/>
    </source>
</evidence>
<evidence type="ECO:0000256" key="13">
    <source>
        <dbReference type="PROSITE-ProRule" id="PRU00552"/>
    </source>
</evidence>
<evidence type="ECO:0000256" key="6">
    <source>
        <dbReference type="ARBA" id="ARBA00022552"/>
    </source>
</evidence>
<dbReference type="PROSITE" id="PS51195">
    <property type="entry name" value="Q_MOTIF"/>
    <property type="match status" value="1"/>
</dbReference>
<proteinExistence type="inferred from homology"/>
<keyword evidence="10 14" id="KW-0067">ATP-binding</keyword>
<dbReference type="SMART" id="SM00490">
    <property type="entry name" value="HELICc"/>
    <property type="match status" value="1"/>
</dbReference>
<dbReference type="InterPro" id="IPR014001">
    <property type="entry name" value="Helicase_ATP-bd"/>
</dbReference>
<dbReference type="AlphaFoldDB" id="L1JDT3"/>
<dbReference type="CDD" id="cd18787">
    <property type="entry name" value="SF2_C_DEAD"/>
    <property type="match status" value="1"/>
</dbReference>
<dbReference type="Gene3D" id="3.40.50.300">
    <property type="entry name" value="P-loop containing nucleotide triphosphate hydrolases"/>
    <property type="match status" value="2"/>
</dbReference>
<feature type="domain" description="Helicase ATP-binding" evidence="15">
    <location>
        <begin position="161"/>
        <end position="352"/>
    </location>
</feature>
<reference evidence="18 20" key="1">
    <citation type="journal article" date="2012" name="Nature">
        <title>Algal genomes reveal evolutionary mosaicism and the fate of nucleomorphs.</title>
        <authorList>
            <consortium name="DOE Joint Genome Institute"/>
            <person name="Curtis B.A."/>
            <person name="Tanifuji G."/>
            <person name="Burki F."/>
            <person name="Gruber A."/>
            <person name="Irimia M."/>
            <person name="Maruyama S."/>
            <person name="Arias M.C."/>
            <person name="Ball S.G."/>
            <person name="Gile G.H."/>
            <person name="Hirakawa Y."/>
            <person name="Hopkins J.F."/>
            <person name="Kuo A."/>
            <person name="Rensing S.A."/>
            <person name="Schmutz J."/>
            <person name="Symeonidi A."/>
            <person name="Elias M."/>
            <person name="Eveleigh R.J."/>
            <person name="Herman E.K."/>
            <person name="Klute M.J."/>
            <person name="Nakayama T."/>
            <person name="Obornik M."/>
            <person name="Reyes-Prieto A."/>
            <person name="Armbrust E.V."/>
            <person name="Aves S.J."/>
            <person name="Beiko R.G."/>
            <person name="Coutinho P."/>
            <person name="Dacks J.B."/>
            <person name="Durnford D.G."/>
            <person name="Fast N.M."/>
            <person name="Green B.R."/>
            <person name="Grisdale C.J."/>
            <person name="Hempel F."/>
            <person name="Henrissat B."/>
            <person name="Hoppner M.P."/>
            <person name="Ishida K."/>
            <person name="Kim E."/>
            <person name="Koreny L."/>
            <person name="Kroth P.G."/>
            <person name="Liu Y."/>
            <person name="Malik S.B."/>
            <person name="Maier U.G."/>
            <person name="McRose D."/>
            <person name="Mock T."/>
            <person name="Neilson J.A."/>
            <person name="Onodera N.T."/>
            <person name="Poole A.M."/>
            <person name="Pritham E.J."/>
            <person name="Richards T.A."/>
            <person name="Rocap G."/>
            <person name="Roy S.W."/>
            <person name="Sarai C."/>
            <person name="Schaack S."/>
            <person name="Shirato S."/>
            <person name="Slamovits C.H."/>
            <person name="Spencer D.F."/>
            <person name="Suzuki S."/>
            <person name="Worden A.Z."/>
            <person name="Zauner S."/>
            <person name="Barry K."/>
            <person name="Bell C."/>
            <person name="Bharti A.K."/>
            <person name="Crow J.A."/>
            <person name="Grimwood J."/>
            <person name="Kramer R."/>
            <person name="Lindquist E."/>
            <person name="Lucas S."/>
            <person name="Salamov A."/>
            <person name="McFadden G.I."/>
            <person name="Lane C.E."/>
            <person name="Keeling P.J."/>
            <person name="Gray M.W."/>
            <person name="Grigoriev I.V."/>
            <person name="Archibald J.M."/>
        </authorList>
    </citation>
    <scope>NUCLEOTIDE SEQUENCE</scope>
    <source>
        <strain evidence="18 20">CCMP2712</strain>
    </source>
</reference>
<evidence type="ECO:0000256" key="3">
    <source>
        <dbReference type="ARBA" id="ARBA00009334"/>
    </source>
</evidence>
<dbReference type="RefSeq" id="XP_005833656.1">
    <property type="nucleotide sequence ID" value="XM_005833599.1"/>
</dbReference>
<dbReference type="PROSITE" id="PS51194">
    <property type="entry name" value="HELICASE_CTER"/>
    <property type="match status" value="1"/>
</dbReference>
<sequence length="555" mass="61254">MPHRTLQTLKLARANLMHMKRLLYAAFLVLCFCVSITCSTLSSGLLLHADDIRLRGGHEQSAIDSTMIKSITQRTLDTRGKRMYLESRGAQDDDKPPSLGMDGVSPSEYRSKFEIQVKDPKSSIPLDPIQTFAKAPFAQEILTEVRAAGFQHPSPIQAQCWPYLAAKRDLVAVAKTGSGKTCGYLFCAFMKILKLCPDLEMKRRGSRSSKYSNSPVRSHALVLAPTRELVVQITAEAQKFGKSCGIVNVAIFGGVGRGMQMRQLNMGAHLIIATPGRLNDFIDCGTARLDQVEYVVLDEADRMLDMGFEPQIKKIFKTLPAHPVRQTITFTATWPKGVQKLAATYLHEAVQVNVGGVDELIVNSDVVQEFHHVRSHTKEAKLLEVLQTISPDPSACDASIIIFVNTKRNCDLISRKLRQQSWRARSIHGGKLQDERLRALNDFTSGRAQVIVATDVAARGLDIKGVSHVINFDLPSSGAEDWVHRVGRTGRAGAKGHAHTFICDGDAGSAGDLIKILTKANQPIPDFLTHLASLRRRSSMSRSGYSGRDRYGRSR</sequence>
<reference evidence="19" key="3">
    <citation type="submission" date="2015-06" db="UniProtKB">
        <authorList>
            <consortium name="EnsemblProtists"/>
        </authorList>
    </citation>
    <scope>IDENTIFICATION</scope>
</reference>
<evidence type="ECO:0000256" key="10">
    <source>
        <dbReference type="ARBA" id="ARBA00022840"/>
    </source>
</evidence>
<dbReference type="FunFam" id="3.40.50.300:FF:000008">
    <property type="entry name" value="ATP-dependent RNA helicase RhlB"/>
    <property type="match status" value="1"/>
</dbReference>
<keyword evidence="11" id="KW-0539">Nucleus</keyword>
<dbReference type="InterPro" id="IPR000629">
    <property type="entry name" value="RNA-helicase_DEAD-box_CS"/>
</dbReference>
<dbReference type="GO" id="GO:0003724">
    <property type="term" value="F:RNA helicase activity"/>
    <property type="evidence" value="ECO:0007669"/>
    <property type="project" value="UniProtKB-EC"/>
</dbReference>
<keyword evidence="20" id="KW-1185">Reference proteome</keyword>
<dbReference type="InterPro" id="IPR001650">
    <property type="entry name" value="Helicase_C-like"/>
</dbReference>
<dbReference type="PaxDb" id="55529-EKX46676"/>
<dbReference type="eggNOG" id="KOG0331">
    <property type="taxonomic scope" value="Eukaryota"/>
</dbReference>
<evidence type="ECO:0000313" key="20">
    <source>
        <dbReference type="Proteomes" id="UP000011087"/>
    </source>
</evidence>
<dbReference type="OMA" id="SERDYVM"/>
<dbReference type="GO" id="GO:0005524">
    <property type="term" value="F:ATP binding"/>
    <property type="evidence" value="ECO:0007669"/>
    <property type="project" value="UniProtKB-KW"/>
</dbReference>
<dbReference type="EMBL" id="JH992993">
    <property type="protein sequence ID" value="EKX46676.1"/>
    <property type="molecule type" value="Genomic_DNA"/>
</dbReference>
<keyword evidence="9 14" id="KW-0347">Helicase</keyword>
<evidence type="ECO:0000256" key="5">
    <source>
        <dbReference type="ARBA" id="ARBA00022517"/>
    </source>
</evidence>
<keyword evidence="5" id="KW-0690">Ribosome biogenesis</keyword>
<dbReference type="InterPro" id="IPR044742">
    <property type="entry name" value="DEAD/DEAH_RhlB"/>
</dbReference>
<evidence type="ECO:0000256" key="14">
    <source>
        <dbReference type="RuleBase" id="RU000492"/>
    </source>
</evidence>
<dbReference type="SMART" id="SM00487">
    <property type="entry name" value="DEXDc"/>
    <property type="match status" value="1"/>
</dbReference>
<dbReference type="Pfam" id="PF00270">
    <property type="entry name" value="DEAD"/>
    <property type="match status" value="1"/>
</dbReference>
<keyword evidence="7 14" id="KW-0547">Nucleotide-binding</keyword>
<evidence type="ECO:0000313" key="18">
    <source>
        <dbReference type="EMBL" id="EKX46676.1"/>
    </source>
</evidence>
<dbReference type="GO" id="GO:0009507">
    <property type="term" value="C:chloroplast"/>
    <property type="evidence" value="ECO:0007669"/>
    <property type="project" value="UniProtKB-SubCell"/>
</dbReference>
<dbReference type="Pfam" id="PF00271">
    <property type="entry name" value="Helicase_C"/>
    <property type="match status" value="1"/>
</dbReference>
<dbReference type="GeneID" id="17303435"/>
<dbReference type="EnsemblProtists" id="EKX46676">
    <property type="protein sequence ID" value="EKX46676"/>
    <property type="gene ID" value="GUITHDRAFT_107458"/>
</dbReference>
<evidence type="ECO:0000259" key="15">
    <source>
        <dbReference type="PROSITE" id="PS51192"/>
    </source>
</evidence>
<evidence type="ECO:0000256" key="11">
    <source>
        <dbReference type="ARBA" id="ARBA00023242"/>
    </source>
</evidence>
<keyword evidence="6" id="KW-0698">rRNA processing</keyword>
<feature type="short sequence motif" description="Q motif" evidence="13">
    <location>
        <begin position="130"/>
        <end position="158"/>
    </location>
</feature>
<dbReference type="STRING" id="905079.L1JDT3"/>
<dbReference type="HOGENOM" id="CLU_003041_16_9_1"/>
<dbReference type="GO" id="GO:0003676">
    <property type="term" value="F:nucleic acid binding"/>
    <property type="evidence" value="ECO:0007669"/>
    <property type="project" value="InterPro"/>
</dbReference>
<evidence type="ECO:0000256" key="9">
    <source>
        <dbReference type="ARBA" id="ARBA00022806"/>
    </source>
</evidence>